<reference evidence="3 4" key="1">
    <citation type="submission" date="2019-07" db="EMBL/GenBank/DDBJ databases">
        <authorList>
            <person name="Grouzdev D.S."/>
        </authorList>
    </citation>
    <scope>NUCLEOTIDE SEQUENCE [LARGE SCALE GENOMIC DNA]</scope>
    <source>
        <strain evidence="3 4">3C</strain>
    </source>
</reference>
<dbReference type="EMBL" id="VMBP01000001">
    <property type="protein sequence ID" value="TSJ64162.1"/>
    <property type="molecule type" value="Genomic_DNA"/>
</dbReference>
<comment type="caution">
    <text evidence="3">The sequence shown here is derived from an EMBL/GenBank/DDBJ whole genome shotgun (WGS) entry which is preliminary data.</text>
</comment>
<proteinExistence type="predicted"/>
<dbReference type="Pfam" id="PF12728">
    <property type="entry name" value="HTH_17"/>
    <property type="match status" value="1"/>
</dbReference>
<feature type="compositionally biased region" description="Polar residues" evidence="1">
    <location>
        <begin position="56"/>
        <end position="68"/>
    </location>
</feature>
<keyword evidence="4" id="KW-1185">Reference proteome</keyword>
<dbReference type="SUPFAM" id="SSF46955">
    <property type="entry name" value="Putative DNA-binding domain"/>
    <property type="match status" value="1"/>
</dbReference>
<dbReference type="NCBIfam" id="NF047737">
    <property type="entry name" value="antiphage_MADS1"/>
    <property type="match status" value="1"/>
</dbReference>
<name>A0ABY3DUS1_9HYPH</name>
<accession>A0ABY3DUS1</accession>
<organism evidence="3 4">
    <name type="scientific">Ancylobacter moscoviensis</name>
    <dbReference type="NCBI Taxonomy" id="2597768"/>
    <lineage>
        <taxon>Bacteria</taxon>
        <taxon>Pseudomonadati</taxon>
        <taxon>Pseudomonadota</taxon>
        <taxon>Alphaproteobacteria</taxon>
        <taxon>Hyphomicrobiales</taxon>
        <taxon>Xanthobacteraceae</taxon>
        <taxon>Ancylobacter</taxon>
    </lineage>
</organism>
<evidence type="ECO:0000256" key="1">
    <source>
        <dbReference type="SAM" id="MobiDB-lite"/>
    </source>
</evidence>
<dbReference type="InterPro" id="IPR009061">
    <property type="entry name" value="DNA-bd_dom_put_sf"/>
</dbReference>
<evidence type="ECO:0000313" key="4">
    <source>
        <dbReference type="Proteomes" id="UP000315321"/>
    </source>
</evidence>
<dbReference type="InterPro" id="IPR010093">
    <property type="entry name" value="SinI_DNA-bd"/>
</dbReference>
<feature type="domain" description="Helix-turn-helix" evidence="2">
    <location>
        <begin position="6"/>
        <end position="54"/>
    </location>
</feature>
<protein>
    <submittedName>
        <fullName evidence="3">Helix-turn-helix domain-containing protein</fullName>
    </submittedName>
</protein>
<dbReference type="Proteomes" id="UP000315321">
    <property type="component" value="Unassembled WGS sequence"/>
</dbReference>
<dbReference type="InterPro" id="IPR041657">
    <property type="entry name" value="HTH_17"/>
</dbReference>
<sequence length="85" mass="9434">MPDEILTLPEVAVLLKVAEKTVYTMAQRAEIPAFKVRGQWRFKRVDLDSWIEAQKASLNPATAQNETPPSDAAATERGGGRQDDH</sequence>
<evidence type="ECO:0000313" key="3">
    <source>
        <dbReference type="EMBL" id="TSJ64162.1"/>
    </source>
</evidence>
<feature type="region of interest" description="Disordered" evidence="1">
    <location>
        <begin position="56"/>
        <end position="85"/>
    </location>
</feature>
<dbReference type="NCBIfam" id="TIGR01764">
    <property type="entry name" value="excise"/>
    <property type="match status" value="1"/>
</dbReference>
<gene>
    <name evidence="3" type="ORF">FO470_02395</name>
</gene>
<evidence type="ECO:0000259" key="2">
    <source>
        <dbReference type="Pfam" id="PF12728"/>
    </source>
</evidence>
<dbReference type="RefSeq" id="WP_144341319.1">
    <property type="nucleotide sequence ID" value="NZ_VMBP01000001.1"/>
</dbReference>